<feature type="region of interest" description="Disordered" evidence="1">
    <location>
        <begin position="1"/>
        <end position="62"/>
    </location>
</feature>
<evidence type="ECO:0000313" key="2">
    <source>
        <dbReference type="EMBL" id="KAG2425270.1"/>
    </source>
</evidence>
<proteinExistence type="predicted"/>
<sequence>MREVKDRVAGGAKRQAGARSSALATIQQQATRAIEGQEPPAAPALAKKPAGNGGNRKGKREKDVFGVPRAALAFADCPGEDGNVAVAASMAATRAALAQAWLEAQEADRAAAAAAAAAAAQEQQLLLQQQRAAALQAAVMTASELVFGVQQPQQLPAWQAAAGVGAKVAAAGAGAVAAGGEDDDDDVSDLMALLCA</sequence>
<dbReference type="AlphaFoldDB" id="A0A835SRG9"/>
<dbReference type="EMBL" id="JAEHOC010000057">
    <property type="protein sequence ID" value="KAG2425270.1"/>
    <property type="molecule type" value="Genomic_DNA"/>
</dbReference>
<organism evidence="2 3">
    <name type="scientific">Chlamydomonas incerta</name>
    <dbReference type="NCBI Taxonomy" id="51695"/>
    <lineage>
        <taxon>Eukaryota</taxon>
        <taxon>Viridiplantae</taxon>
        <taxon>Chlorophyta</taxon>
        <taxon>core chlorophytes</taxon>
        <taxon>Chlorophyceae</taxon>
        <taxon>CS clade</taxon>
        <taxon>Chlamydomonadales</taxon>
        <taxon>Chlamydomonadaceae</taxon>
        <taxon>Chlamydomonas</taxon>
    </lineage>
</organism>
<dbReference type="Proteomes" id="UP000650467">
    <property type="component" value="Unassembled WGS sequence"/>
</dbReference>
<comment type="caution">
    <text evidence="2">The sequence shown here is derived from an EMBL/GenBank/DDBJ whole genome shotgun (WGS) entry which is preliminary data.</text>
</comment>
<reference evidence="2" key="1">
    <citation type="journal article" date="2020" name="bioRxiv">
        <title>Comparative genomics of Chlamydomonas.</title>
        <authorList>
            <person name="Craig R.J."/>
            <person name="Hasan A.R."/>
            <person name="Ness R.W."/>
            <person name="Keightley P.D."/>
        </authorList>
    </citation>
    <scope>NUCLEOTIDE SEQUENCE</scope>
    <source>
        <strain evidence="2">SAG 7.73</strain>
    </source>
</reference>
<keyword evidence="3" id="KW-1185">Reference proteome</keyword>
<evidence type="ECO:0000313" key="3">
    <source>
        <dbReference type="Proteomes" id="UP000650467"/>
    </source>
</evidence>
<protein>
    <submittedName>
        <fullName evidence="2">Uncharacterized protein</fullName>
    </submittedName>
</protein>
<gene>
    <name evidence="2" type="ORF">HXX76_013852</name>
</gene>
<accession>A0A835SRG9</accession>
<evidence type="ECO:0000256" key="1">
    <source>
        <dbReference type="SAM" id="MobiDB-lite"/>
    </source>
</evidence>
<name>A0A835SRG9_CHLIN</name>
<feature type="compositionally biased region" description="Polar residues" evidence="1">
    <location>
        <begin position="22"/>
        <end position="31"/>
    </location>
</feature>